<dbReference type="InterPro" id="IPR051046">
    <property type="entry name" value="MurCDEF_CellWall_CoF430Synth"/>
</dbReference>
<evidence type="ECO:0000256" key="4">
    <source>
        <dbReference type="ARBA" id="ARBA00022741"/>
    </source>
</evidence>
<comment type="subcellular location">
    <subcellularLocation>
        <location evidence="10 11">Cytoplasm</location>
    </subcellularLocation>
</comment>
<keyword evidence="2 10" id="KW-0436">Ligase</keyword>
<dbReference type="GO" id="GO:0071555">
    <property type="term" value="P:cell wall organization"/>
    <property type="evidence" value="ECO:0007669"/>
    <property type="project" value="UniProtKB-KW"/>
</dbReference>
<evidence type="ECO:0000256" key="7">
    <source>
        <dbReference type="ARBA" id="ARBA00022984"/>
    </source>
</evidence>
<dbReference type="InterPro" id="IPR000713">
    <property type="entry name" value="Mur_ligase_N"/>
</dbReference>
<evidence type="ECO:0000256" key="1">
    <source>
        <dbReference type="ARBA" id="ARBA00022490"/>
    </source>
</evidence>
<keyword evidence="5 10" id="KW-0067">ATP-binding</keyword>
<evidence type="ECO:0000313" key="16">
    <source>
        <dbReference type="Proteomes" id="UP000182278"/>
    </source>
</evidence>
<evidence type="ECO:0000256" key="6">
    <source>
        <dbReference type="ARBA" id="ARBA00022960"/>
    </source>
</evidence>
<dbReference type="PANTHER" id="PTHR43024">
    <property type="entry name" value="UDP-N-ACETYLMURAMOYL-TRIPEPTIDE--D-ALANYL-D-ALANINE LIGASE"/>
    <property type="match status" value="1"/>
</dbReference>
<dbReference type="GO" id="GO:0047480">
    <property type="term" value="F:UDP-N-acetylmuramoyl-tripeptide-D-alanyl-D-alanine ligase activity"/>
    <property type="evidence" value="ECO:0007669"/>
    <property type="project" value="UniProtKB-UniRule"/>
</dbReference>
<evidence type="ECO:0000256" key="9">
    <source>
        <dbReference type="ARBA" id="ARBA00023316"/>
    </source>
</evidence>
<evidence type="ECO:0000259" key="13">
    <source>
        <dbReference type="Pfam" id="PF02875"/>
    </source>
</evidence>
<comment type="similarity">
    <text evidence="10">Belongs to the MurCDEF family. MurF subfamily.</text>
</comment>
<dbReference type="GO" id="GO:0005524">
    <property type="term" value="F:ATP binding"/>
    <property type="evidence" value="ECO:0007669"/>
    <property type="project" value="UniProtKB-UniRule"/>
</dbReference>
<dbReference type="GO" id="GO:0008766">
    <property type="term" value="F:UDP-N-acetylmuramoylalanyl-D-glutamyl-2,6-diaminopimelate-D-alanyl-D-alanine ligase activity"/>
    <property type="evidence" value="ECO:0007669"/>
    <property type="project" value="RHEA"/>
</dbReference>
<evidence type="ECO:0000256" key="5">
    <source>
        <dbReference type="ARBA" id="ARBA00022840"/>
    </source>
</evidence>
<dbReference type="EC" id="6.3.2.10" evidence="10 11"/>
<feature type="binding site" evidence="10">
    <location>
        <begin position="126"/>
        <end position="132"/>
    </location>
    <ligand>
        <name>ATP</name>
        <dbReference type="ChEBI" id="CHEBI:30616"/>
    </ligand>
</feature>
<dbReference type="EMBL" id="MNUO01000075">
    <property type="protein sequence ID" value="OIN96856.1"/>
    <property type="molecule type" value="Genomic_DNA"/>
</dbReference>
<protein>
    <recommendedName>
        <fullName evidence="10 11">UDP-N-acetylmuramoyl-tripeptide--D-alanyl-D-alanine ligase</fullName>
        <ecNumber evidence="10 11">6.3.2.10</ecNumber>
    </recommendedName>
    <alternativeName>
        <fullName evidence="10">D-alanyl-D-alanine-adding enzyme</fullName>
    </alternativeName>
</protein>
<feature type="domain" description="Mur ligase central" evidence="14">
    <location>
        <begin position="124"/>
        <end position="319"/>
    </location>
</feature>
<name>A0A1J4SC39_9BACT</name>
<proteinExistence type="inferred from homology"/>
<dbReference type="InterPro" id="IPR005863">
    <property type="entry name" value="UDP-N-AcMur_synth"/>
</dbReference>
<evidence type="ECO:0000256" key="11">
    <source>
        <dbReference type="RuleBase" id="RU004136"/>
    </source>
</evidence>
<dbReference type="Pfam" id="PF01225">
    <property type="entry name" value="Mur_ligase"/>
    <property type="match status" value="1"/>
</dbReference>
<keyword evidence="6 10" id="KW-0133">Cell shape</keyword>
<dbReference type="SUPFAM" id="SSF53244">
    <property type="entry name" value="MurD-like peptide ligases, peptide-binding domain"/>
    <property type="match status" value="1"/>
</dbReference>
<comment type="function">
    <text evidence="10 11">Involved in cell wall formation. Catalyzes the final step in the synthesis of UDP-N-acetylmuramoyl-pentapeptide, the precursor of murein.</text>
</comment>
<sequence length="486" mass="53508">MEKISVKEILEATKGRLIQGKENTCFNSISTDTRTLPKGSHSEKKGNLFIALKGKNFDGHRFIPEAIKKGAKGIVSQGFSLAKKYQSIPTDDVLIVIEVKDTLSALQDIANSYRRRFTLPLIAITGSNGKTTTKEMLWNILSRKALTLKNKGNYNNEIGVPLTLFELTRFYKFAVLELGTNAPGEIKKLTEIAQPTVGVITNICLTHTEGLLDIEGVAREKLSLLAGLGNRGTTILNIDDKIIRESLHLIKKQGLKKITCGIVNRGNVYATEINDLRERGMKFRVNLSGNKSASQNITIHIPLIGMHNVYNALVAAATAKLFDVSPKTIKNGLESIKTLPMRMEITKLKECTIINDAYNANPHSVEEAISIIEKWNAEKVLASGRKILILGNMLELGKWSVKAHRKLAGIAMKRGIDILVTMGKLAAITAGEFNKIGGTAFVYDDREKLVEGILKQMHRGDLILIKGSRAMKMEEIASGIIRRLGG</sequence>
<evidence type="ECO:0000259" key="12">
    <source>
        <dbReference type="Pfam" id="PF01225"/>
    </source>
</evidence>
<dbReference type="InterPro" id="IPR013221">
    <property type="entry name" value="Mur_ligase_cen"/>
</dbReference>
<dbReference type="GO" id="GO:0008360">
    <property type="term" value="P:regulation of cell shape"/>
    <property type="evidence" value="ECO:0007669"/>
    <property type="project" value="UniProtKB-KW"/>
</dbReference>
<dbReference type="InterPro" id="IPR004101">
    <property type="entry name" value="Mur_ligase_C"/>
</dbReference>
<dbReference type="GO" id="GO:0051301">
    <property type="term" value="P:cell division"/>
    <property type="evidence" value="ECO:0007669"/>
    <property type="project" value="UniProtKB-KW"/>
</dbReference>
<dbReference type="STRING" id="1817893.AUJ66_05155"/>
<keyword evidence="8 10" id="KW-0131">Cell cycle</keyword>
<comment type="catalytic activity">
    <reaction evidence="10 11">
        <text>D-alanyl-D-alanine + UDP-N-acetyl-alpha-D-muramoyl-L-alanyl-gamma-D-glutamyl-meso-2,6-diaminopimelate + ATP = UDP-N-acetyl-alpha-D-muramoyl-L-alanyl-gamma-D-glutamyl-meso-2,6-diaminopimeloyl-D-alanyl-D-alanine + ADP + phosphate + H(+)</text>
        <dbReference type="Rhea" id="RHEA:28374"/>
        <dbReference type="ChEBI" id="CHEBI:15378"/>
        <dbReference type="ChEBI" id="CHEBI:30616"/>
        <dbReference type="ChEBI" id="CHEBI:43474"/>
        <dbReference type="ChEBI" id="CHEBI:57822"/>
        <dbReference type="ChEBI" id="CHEBI:61386"/>
        <dbReference type="ChEBI" id="CHEBI:83905"/>
        <dbReference type="ChEBI" id="CHEBI:456216"/>
        <dbReference type="EC" id="6.3.2.10"/>
    </reaction>
</comment>
<dbReference type="HAMAP" id="MF_02019">
    <property type="entry name" value="MurF"/>
    <property type="match status" value="1"/>
</dbReference>
<keyword evidence="1 10" id="KW-0963">Cytoplasm</keyword>
<evidence type="ECO:0000259" key="14">
    <source>
        <dbReference type="Pfam" id="PF08245"/>
    </source>
</evidence>
<keyword evidence="9 10" id="KW-0961">Cell wall biogenesis/degradation</keyword>
<dbReference type="GO" id="GO:0005737">
    <property type="term" value="C:cytoplasm"/>
    <property type="evidence" value="ECO:0007669"/>
    <property type="project" value="UniProtKB-SubCell"/>
</dbReference>
<dbReference type="Gene3D" id="3.40.1190.10">
    <property type="entry name" value="Mur-like, catalytic domain"/>
    <property type="match status" value="1"/>
</dbReference>
<evidence type="ECO:0000256" key="8">
    <source>
        <dbReference type="ARBA" id="ARBA00023306"/>
    </source>
</evidence>
<keyword evidence="3 10" id="KW-0132">Cell division</keyword>
<dbReference type="NCBIfam" id="TIGR01143">
    <property type="entry name" value="murF"/>
    <property type="match status" value="1"/>
</dbReference>
<dbReference type="Pfam" id="PF02875">
    <property type="entry name" value="Mur_ligase_C"/>
    <property type="match status" value="1"/>
</dbReference>
<dbReference type="Proteomes" id="UP000182278">
    <property type="component" value="Unassembled WGS sequence"/>
</dbReference>
<evidence type="ECO:0000256" key="10">
    <source>
        <dbReference type="HAMAP-Rule" id="MF_02019"/>
    </source>
</evidence>
<evidence type="ECO:0000256" key="2">
    <source>
        <dbReference type="ARBA" id="ARBA00022598"/>
    </source>
</evidence>
<feature type="domain" description="Mur ligase C-terminal" evidence="13">
    <location>
        <begin position="341"/>
        <end position="469"/>
    </location>
</feature>
<evidence type="ECO:0000313" key="15">
    <source>
        <dbReference type="EMBL" id="OIN96856.1"/>
    </source>
</evidence>
<dbReference type="GO" id="GO:0009252">
    <property type="term" value="P:peptidoglycan biosynthetic process"/>
    <property type="evidence" value="ECO:0007669"/>
    <property type="project" value="UniProtKB-UniRule"/>
</dbReference>
<dbReference type="InterPro" id="IPR035911">
    <property type="entry name" value="MurE/MurF_N"/>
</dbReference>
<keyword evidence="4 10" id="KW-0547">Nucleotide-binding</keyword>
<dbReference type="InterPro" id="IPR036565">
    <property type="entry name" value="Mur-like_cat_sf"/>
</dbReference>
<comment type="pathway">
    <text evidence="10 11">Cell wall biogenesis; peptidoglycan biosynthesis.</text>
</comment>
<accession>A0A1J4SC39</accession>
<dbReference type="PANTHER" id="PTHR43024:SF1">
    <property type="entry name" value="UDP-N-ACETYLMURAMOYL-TRIPEPTIDE--D-ALANYL-D-ALANINE LIGASE"/>
    <property type="match status" value="1"/>
</dbReference>
<dbReference type="UniPathway" id="UPA00219"/>
<gene>
    <name evidence="10" type="primary">murF</name>
    <name evidence="15" type="ORF">AUJ66_05155</name>
</gene>
<dbReference type="Gene3D" id="3.90.190.20">
    <property type="entry name" value="Mur ligase, C-terminal domain"/>
    <property type="match status" value="1"/>
</dbReference>
<feature type="domain" description="Mur ligase N-terminal catalytic" evidence="12">
    <location>
        <begin position="42"/>
        <end position="114"/>
    </location>
</feature>
<dbReference type="AlphaFoldDB" id="A0A1J4SC39"/>
<dbReference type="Pfam" id="PF08245">
    <property type="entry name" value="Mur_ligase_M"/>
    <property type="match status" value="1"/>
</dbReference>
<reference evidence="15 16" key="1">
    <citation type="journal article" date="2016" name="Environ. Microbiol.">
        <title>Genomic resolution of a cold subsurface aquifer community provides metabolic insights for novel microbes adapted to high CO concentrations.</title>
        <authorList>
            <person name="Probst A.J."/>
            <person name="Castelle C.J."/>
            <person name="Singh A."/>
            <person name="Brown C.T."/>
            <person name="Anantharaman K."/>
            <person name="Sharon I."/>
            <person name="Hug L.A."/>
            <person name="Burstein D."/>
            <person name="Emerson J.B."/>
            <person name="Thomas B.C."/>
            <person name="Banfield J.F."/>
        </authorList>
    </citation>
    <scope>NUCLEOTIDE SEQUENCE [LARGE SCALE GENOMIC DNA]</scope>
    <source>
        <strain evidence="15">CG1_02_38_46</strain>
    </source>
</reference>
<organism evidence="15 16">
    <name type="scientific">Candidatus Desantisbacteria bacterium CG1_02_38_46</name>
    <dbReference type="NCBI Taxonomy" id="1817893"/>
    <lineage>
        <taxon>Bacteria</taxon>
        <taxon>Candidatus Desantisiibacteriota</taxon>
    </lineage>
</organism>
<dbReference type="Gene3D" id="3.40.1390.10">
    <property type="entry name" value="MurE/MurF, N-terminal domain"/>
    <property type="match status" value="1"/>
</dbReference>
<dbReference type="SUPFAM" id="SSF53623">
    <property type="entry name" value="MurD-like peptide ligases, catalytic domain"/>
    <property type="match status" value="1"/>
</dbReference>
<keyword evidence="7 10" id="KW-0573">Peptidoglycan synthesis</keyword>
<comment type="caution">
    <text evidence="15">The sequence shown here is derived from an EMBL/GenBank/DDBJ whole genome shotgun (WGS) entry which is preliminary data.</text>
</comment>
<dbReference type="InterPro" id="IPR036615">
    <property type="entry name" value="Mur_ligase_C_dom_sf"/>
</dbReference>
<dbReference type="SUPFAM" id="SSF63418">
    <property type="entry name" value="MurE/MurF N-terminal domain"/>
    <property type="match status" value="1"/>
</dbReference>
<evidence type="ECO:0000256" key="3">
    <source>
        <dbReference type="ARBA" id="ARBA00022618"/>
    </source>
</evidence>